<keyword evidence="1" id="KW-0472">Membrane</keyword>
<keyword evidence="1" id="KW-0812">Transmembrane</keyword>
<evidence type="ECO:0000313" key="2">
    <source>
        <dbReference type="EMBL" id="ASV62416.1"/>
    </source>
</evidence>
<evidence type="ECO:0000256" key="1">
    <source>
        <dbReference type="SAM" id="Phobius"/>
    </source>
</evidence>
<dbReference type="KEGG" id="gbe:GbCGDNIH1_10001"/>
<sequence length="41" mass="4865">MLHWAIRHLFSQPADRELLMIIPWVDNGLIYSCAVYIMFVT</sequence>
<accession>A0A286M317</accession>
<proteinExistence type="predicted"/>
<name>A0A286M317_GRABC</name>
<keyword evidence="3" id="KW-1185">Reference proteome</keyword>
<feature type="transmembrane region" description="Helical" evidence="1">
    <location>
        <begin position="21"/>
        <end position="39"/>
    </location>
</feature>
<protein>
    <submittedName>
        <fullName evidence="2">Uncharacterized protein</fullName>
    </submittedName>
</protein>
<keyword evidence="1" id="KW-1133">Transmembrane helix</keyword>
<dbReference type="AlphaFoldDB" id="A0A286M317"/>
<reference evidence="2 3" key="1">
    <citation type="journal article" date="2007" name="J. Bacteriol.">
        <title>Genome sequence analysis of the emerging human pathogenic acetic acid bacterium Granulibacter bethesdensis.</title>
        <authorList>
            <person name="Greenberg D.E."/>
            <person name="Porcella S.F."/>
            <person name="Zelazny A.M."/>
            <person name="Virtaneva K."/>
            <person name="Sturdevant D.E."/>
            <person name="Kupko J.J.III."/>
            <person name="Barbian K.D."/>
            <person name="Babar A."/>
            <person name="Dorward D.W."/>
            <person name="Holland S.M."/>
        </authorList>
    </citation>
    <scope>NUCLEOTIDE SEQUENCE [LARGE SCALE GENOMIC DNA]</scope>
    <source>
        <strain evidence="3">ATCC BAA-1260 / CGDNIH1</strain>
    </source>
</reference>
<dbReference type="Proteomes" id="UP000001963">
    <property type="component" value="Chromosome"/>
</dbReference>
<dbReference type="EMBL" id="CP000394">
    <property type="protein sequence ID" value="ASV62416.1"/>
    <property type="molecule type" value="Genomic_DNA"/>
</dbReference>
<organism evidence="2 3">
    <name type="scientific">Granulibacter bethesdensis (strain ATCC BAA-1260 / CGDNIH1)</name>
    <dbReference type="NCBI Taxonomy" id="391165"/>
    <lineage>
        <taxon>Bacteria</taxon>
        <taxon>Pseudomonadati</taxon>
        <taxon>Pseudomonadota</taxon>
        <taxon>Alphaproteobacteria</taxon>
        <taxon>Acetobacterales</taxon>
        <taxon>Acetobacteraceae</taxon>
        <taxon>Granulibacter</taxon>
    </lineage>
</organism>
<evidence type="ECO:0000313" key="3">
    <source>
        <dbReference type="Proteomes" id="UP000001963"/>
    </source>
</evidence>
<gene>
    <name evidence="2" type="ORF">GbCGDNIH1_10001</name>
</gene>